<evidence type="ECO:0000256" key="2">
    <source>
        <dbReference type="ARBA" id="ARBA00022525"/>
    </source>
</evidence>
<evidence type="ECO:0000259" key="6">
    <source>
        <dbReference type="Pfam" id="PF17802"/>
    </source>
</evidence>
<evidence type="ECO:0000313" key="8">
    <source>
        <dbReference type="Proteomes" id="UP000664357"/>
    </source>
</evidence>
<evidence type="ECO:0000256" key="5">
    <source>
        <dbReference type="SAM" id="Phobius"/>
    </source>
</evidence>
<feature type="compositionally biased region" description="Basic and acidic residues" evidence="4">
    <location>
        <begin position="282"/>
        <end position="291"/>
    </location>
</feature>
<feature type="compositionally biased region" description="Polar residues" evidence="4">
    <location>
        <begin position="1478"/>
        <end position="1488"/>
    </location>
</feature>
<keyword evidence="5" id="KW-0812">Transmembrane</keyword>
<dbReference type="SUPFAM" id="SSF49478">
    <property type="entry name" value="Cna protein B-type domain"/>
    <property type="match status" value="1"/>
</dbReference>
<name>A0ABV0EP87_9ENTE</name>
<dbReference type="Gene3D" id="2.60.40.10">
    <property type="entry name" value="Immunoglobulins"/>
    <property type="match status" value="2"/>
</dbReference>
<evidence type="ECO:0000313" key="7">
    <source>
        <dbReference type="EMBL" id="MEO1769647.1"/>
    </source>
</evidence>
<dbReference type="InterPro" id="IPR041033">
    <property type="entry name" value="SpaA_PFL_dom_1"/>
</dbReference>
<dbReference type="Pfam" id="PF17802">
    <property type="entry name" value="SpaA"/>
    <property type="match status" value="1"/>
</dbReference>
<keyword evidence="2" id="KW-0964">Secreted</keyword>
<accession>A0ABV0EP87</accession>
<feature type="compositionally biased region" description="Acidic residues" evidence="4">
    <location>
        <begin position="268"/>
        <end position="281"/>
    </location>
</feature>
<comment type="similarity">
    <text evidence="1">Belongs to the serine-aspartate repeat-containing protein (SDr) family.</text>
</comment>
<feature type="region of interest" description="Disordered" evidence="4">
    <location>
        <begin position="194"/>
        <end position="292"/>
    </location>
</feature>
<feature type="compositionally biased region" description="Basic and acidic residues" evidence="4">
    <location>
        <begin position="307"/>
        <end position="320"/>
    </location>
</feature>
<feature type="region of interest" description="Disordered" evidence="4">
    <location>
        <begin position="1474"/>
        <end position="1494"/>
    </location>
</feature>
<dbReference type="EMBL" id="JAFREL020000001">
    <property type="protein sequence ID" value="MEO1769647.1"/>
    <property type="molecule type" value="Genomic_DNA"/>
</dbReference>
<gene>
    <name evidence="7" type="ORF">JZO67_001598</name>
</gene>
<comment type="caution">
    <text evidence="7">The sequence shown here is derived from an EMBL/GenBank/DDBJ whole genome shotgun (WGS) entry which is preliminary data.</text>
</comment>
<evidence type="ECO:0000256" key="3">
    <source>
        <dbReference type="ARBA" id="ARBA00022729"/>
    </source>
</evidence>
<dbReference type="SUPFAM" id="SSF117074">
    <property type="entry name" value="Hypothetical protein PA1324"/>
    <property type="match status" value="1"/>
</dbReference>
<dbReference type="Proteomes" id="UP000664357">
    <property type="component" value="Unassembled WGS sequence"/>
</dbReference>
<evidence type="ECO:0000256" key="1">
    <source>
        <dbReference type="ARBA" id="ARBA00007257"/>
    </source>
</evidence>
<keyword evidence="3" id="KW-0732">Signal</keyword>
<dbReference type="PANTHER" id="PTHR36108">
    <property type="entry name" value="COLOSSIN-B-RELATED"/>
    <property type="match status" value="1"/>
</dbReference>
<feature type="compositionally biased region" description="Low complexity" evidence="4">
    <location>
        <begin position="989"/>
        <end position="1005"/>
    </location>
</feature>
<feature type="region of interest" description="Disordered" evidence="4">
    <location>
        <begin position="307"/>
        <end position="339"/>
    </location>
</feature>
<proteinExistence type="inferred from homology"/>
<feature type="transmembrane region" description="Helical" evidence="5">
    <location>
        <begin position="1651"/>
        <end position="1672"/>
    </location>
</feature>
<feature type="compositionally biased region" description="Basic and acidic residues" evidence="4">
    <location>
        <begin position="197"/>
        <end position="210"/>
    </location>
</feature>
<feature type="compositionally biased region" description="Basic and acidic residues" evidence="4">
    <location>
        <begin position="217"/>
        <end position="267"/>
    </location>
</feature>
<reference evidence="7 8" key="1">
    <citation type="submission" date="2024-02" db="EMBL/GenBank/DDBJ databases">
        <title>The Genome Sequence of Enterococcus sp. DIV0159.</title>
        <authorList>
            <person name="Earl A."/>
            <person name="Manson A."/>
            <person name="Gilmore M."/>
            <person name="Sanders J."/>
            <person name="Shea T."/>
            <person name="Howe W."/>
            <person name="Livny J."/>
            <person name="Cuomo C."/>
            <person name="Neafsey D."/>
            <person name="Birren B."/>
        </authorList>
    </citation>
    <scope>NUCLEOTIDE SEQUENCE [LARGE SCALE GENOMIC DNA]</scope>
    <source>
        <strain evidence="7 8">665A</strain>
    </source>
</reference>
<dbReference type="PANTHER" id="PTHR36108:SF13">
    <property type="entry name" value="COLOSSIN-B-RELATED"/>
    <property type="match status" value="1"/>
</dbReference>
<evidence type="ECO:0000256" key="4">
    <source>
        <dbReference type="SAM" id="MobiDB-lite"/>
    </source>
</evidence>
<keyword evidence="5" id="KW-1133">Transmembrane helix</keyword>
<keyword evidence="5" id="KW-0472">Membrane</keyword>
<protein>
    <recommendedName>
        <fullName evidence="6">SpaA-like prealbumin fold domain-containing protein</fullName>
    </recommendedName>
</protein>
<feature type="region of interest" description="Disordered" evidence="4">
    <location>
        <begin position="989"/>
        <end position="1010"/>
    </location>
</feature>
<dbReference type="InterPro" id="IPR013783">
    <property type="entry name" value="Ig-like_fold"/>
</dbReference>
<keyword evidence="8" id="KW-1185">Reference proteome</keyword>
<feature type="domain" description="SpaA-like prealbumin fold" evidence="6">
    <location>
        <begin position="1554"/>
        <end position="1633"/>
    </location>
</feature>
<organism evidence="7 8">
    <name type="scientific">Candidatus Enterococcus ferrettii</name>
    <dbReference type="NCBI Taxonomy" id="2815324"/>
    <lineage>
        <taxon>Bacteria</taxon>
        <taxon>Bacillati</taxon>
        <taxon>Bacillota</taxon>
        <taxon>Bacilli</taxon>
        <taxon>Lactobacillales</taxon>
        <taxon>Enterococcaceae</taxon>
        <taxon>Enterococcus</taxon>
    </lineage>
</organism>
<sequence>MRKEIKAKKLVTILLPIIFLIGIAILQIPKGELLRASNKDELVKVTLEGKEAVFDQFKTDKETVKLTLEAKETLLLEIPYDENFSIDPLDEKMEGLSIEQIASAEFNKNKEERIKEYNEQSKGDKAACFRVINEDQTESLFLFLEKGQTHNVKITRNASQEINVDIVNAAKPEIRQTFLQFAELNSALHQEILEETSSSKEQAKEKKSSESVEQELEEKPKEPSSSEEKSKETKTAESIEETAVEKEEPKQAEAEEAKIVSEEKQEELSEEVNDETTEELAEEKQKEKKVEQVVTVPTKETKKTLKELESEKYKKSDSLRNPKLLPDKQVNSSKKGRAGGTVGIRDARVIVKTGTDDFDLDDNPGNDSADTNNLVRTFDEVIYLVSFSVQNESKEKNYKNIKYEVRSRLPNALKNIGGTLVNIGEIANGRNEQIAPGNPEEYSEGTMESTISNTGQVFVPVSLSVFAPKHGTEVQPEFELKIIEATNEETGEIETINKVYNSNDLANLNVAITKVSAKPSVSVKLVQGEVKNHSIFTDQAITTATEDAYDVAAVTVLKELDNRATGDYRGSTFPSGEITYKISQKGTYQIGSGSNVDIPSIALDPFYAEYYAPAVIPRTSETWKETVGGREVEISQFDSELSAPHGKTFRLYNQEPQATDKSRIGVFNSGDFTVTRNAEVKNENYAPTYNPYTYLMTGDRSQTATAKSFSSLEIVFSWDKKKTVDEATKNGWTRFDMELSVDSITYENKTYANKTSVKYPTLLSGPGGYYSNQTFVNEEVGGQYALTDYDPTAPEGIGLRNASTPGADGFLMNYGTAKISAGSRIWLSNYGHVSGSVFASKVSGSEHLTMWDSSVFKYDTSQKVLFNRDTTQNDSYKIKYGVVKAGKFGATPPVTMKVAQVHVDMVLYDWYDTPEEAETHGDISAIHYKGSYIHNPADHASLQKYTLTPVIVIGAPGARTPKGNPIVVLGSQKFINKEGNTYFESNVDGSAGKTGTGSTNGTKIGHYNPTEFTSNGEPKLPLPMEYWNHLGDTAFIKKMAITTRTDVEKTIYKSNENLNIKVTGVCSGSDGVSYDAALITTLPKGISYHVGSSKDGLDNSLSDPEVTVNAATGETTLKWIFSKISLKNGIEVNFTSNLDQSQLDFKATGYTERIPVQTVGEMWVTGVETSRDESPAAVRSSRDTFMVQKMQQVILSKEVSKPLIEVGDDSVAGEDTSVTYEINLQNDSFDDIVDGRLLDVLPYQGDSRGTIFNGTFKVIDLQISGAAATVSYSNTAINDATDPNTISGWAVYNPGISPSSAIENAKAILVSAPRIKVNEKVKIKITIKATGQRAGDVLVNNAQMNSQLNLPVTSQSVWTHVYGRDLTGYVWYDDDYDGKIGVKEDGSPEDPVENIPVKLYRTSQKDGTYDKELVKKSLSGEDFIDPVTGESKIKTGTNGKYKFENLPEGEYIAEFMVGDLVIKKIVIVTKKDQDPDETITSKADPNTYKTDEGRYKNPVLDDLPTALGSGKYVHHVTDVNAGLTRLSTIRLFKYVEGSAVDDGDGHLSDEEIEKTATPLQYAEFDLFEGNSTKPADKIGSATTDEYGWLEYTGLPPGDYTLVETKAPSGYELIKEPIKVNVPKYNYIVKVYVSDSGATLLPFTGGNKAMQIVLVVAGSLMLIGMLGIVHQFHPIKRRKRRVR</sequence>
<dbReference type="RefSeq" id="WP_347298815.1">
    <property type="nucleotide sequence ID" value="NZ_JAFREL020000001.1"/>
</dbReference>